<reference evidence="1 2" key="1">
    <citation type="submission" date="2024-01" db="EMBL/GenBank/DDBJ databases">
        <title>The genomes of 5 underutilized Papilionoideae crops provide insights into root nodulation and disease resistanc.</title>
        <authorList>
            <person name="Jiang F."/>
        </authorList>
    </citation>
    <scope>NUCLEOTIDE SEQUENCE [LARGE SCALE GENOMIC DNA]</scope>
    <source>
        <strain evidence="1">LVBAO_FW01</strain>
        <tissue evidence="1">Leaves</tissue>
    </source>
</reference>
<accession>A0AAN9LRP1</accession>
<dbReference type="Proteomes" id="UP001367508">
    <property type="component" value="Unassembled WGS sequence"/>
</dbReference>
<dbReference type="AlphaFoldDB" id="A0AAN9LRP1"/>
<protein>
    <submittedName>
        <fullName evidence="1">Uncharacterized protein</fullName>
    </submittedName>
</protein>
<comment type="caution">
    <text evidence="1">The sequence shown here is derived from an EMBL/GenBank/DDBJ whole genome shotgun (WGS) entry which is preliminary data.</text>
</comment>
<name>A0AAN9LRP1_CANGL</name>
<sequence length="182" mass="20646">MGIACMIFPRRNAKDRTYAEGVAVILDAKSSSIPCLTNPEIRVRIRATPDLIPMLLTMRPHVIAQTEYARGGFCRPRFIWIIRRGQPSYSKSMLPRVPMLALEWTNHATNFILAANPIMSRYNSSQSRVLIALMISSPDPHITAWLAFAHARIVRKTMCMVSFSRRRGLELAWLPSLPEPKS</sequence>
<organism evidence="1 2">
    <name type="scientific">Canavalia gladiata</name>
    <name type="common">Sword bean</name>
    <name type="synonym">Dolichos gladiatus</name>
    <dbReference type="NCBI Taxonomy" id="3824"/>
    <lineage>
        <taxon>Eukaryota</taxon>
        <taxon>Viridiplantae</taxon>
        <taxon>Streptophyta</taxon>
        <taxon>Embryophyta</taxon>
        <taxon>Tracheophyta</taxon>
        <taxon>Spermatophyta</taxon>
        <taxon>Magnoliopsida</taxon>
        <taxon>eudicotyledons</taxon>
        <taxon>Gunneridae</taxon>
        <taxon>Pentapetalae</taxon>
        <taxon>rosids</taxon>
        <taxon>fabids</taxon>
        <taxon>Fabales</taxon>
        <taxon>Fabaceae</taxon>
        <taxon>Papilionoideae</taxon>
        <taxon>50 kb inversion clade</taxon>
        <taxon>NPAAA clade</taxon>
        <taxon>indigoferoid/millettioid clade</taxon>
        <taxon>Phaseoleae</taxon>
        <taxon>Canavalia</taxon>
    </lineage>
</organism>
<evidence type="ECO:0000313" key="1">
    <source>
        <dbReference type="EMBL" id="KAK7338348.1"/>
    </source>
</evidence>
<keyword evidence="2" id="KW-1185">Reference proteome</keyword>
<gene>
    <name evidence="1" type="ORF">VNO77_18955</name>
</gene>
<dbReference type="EMBL" id="JAYMYQ010000004">
    <property type="protein sequence ID" value="KAK7338348.1"/>
    <property type="molecule type" value="Genomic_DNA"/>
</dbReference>
<proteinExistence type="predicted"/>
<evidence type="ECO:0000313" key="2">
    <source>
        <dbReference type="Proteomes" id="UP001367508"/>
    </source>
</evidence>